<dbReference type="PANTHER" id="PTHR30093:SF44">
    <property type="entry name" value="TYPE II SECRETION SYSTEM CORE PROTEIN G"/>
    <property type="match status" value="1"/>
</dbReference>
<dbReference type="KEGG" id="gph:GEMMAAP_12805"/>
<keyword evidence="8" id="KW-1185">Reference proteome</keyword>
<comment type="subcellular location">
    <subcellularLocation>
        <location evidence="1">Membrane</location>
        <topology evidence="1">Single-pass membrane protein</topology>
    </subcellularLocation>
</comment>
<dbReference type="PROSITE" id="PS00409">
    <property type="entry name" value="PROKAR_NTER_METHYL"/>
    <property type="match status" value="1"/>
</dbReference>
<proteinExistence type="predicted"/>
<dbReference type="InterPro" id="IPR012902">
    <property type="entry name" value="N_methyl_site"/>
</dbReference>
<dbReference type="EMBL" id="CP011454">
    <property type="protein sequence ID" value="AMW05447.1"/>
    <property type="molecule type" value="Genomic_DNA"/>
</dbReference>
<feature type="transmembrane region" description="Helical" evidence="6">
    <location>
        <begin position="20"/>
        <end position="40"/>
    </location>
</feature>
<evidence type="ECO:0000256" key="3">
    <source>
        <dbReference type="ARBA" id="ARBA00022692"/>
    </source>
</evidence>
<sequence>MARTKIPPLENTMNKTRKGFTLIELLIVVVIIGILAAIAIPKFADTKKKAYITAMKSDLKNMVSSAEAFFSDNNTYVGYTAPTGSSGVTLSMTAQTATGWAASAAHANAAGSSCVIGVGASTPAGLAEGEPGGATCR</sequence>
<keyword evidence="4 6" id="KW-1133">Transmembrane helix</keyword>
<dbReference type="GO" id="GO:0015628">
    <property type="term" value="P:protein secretion by the type II secretion system"/>
    <property type="evidence" value="ECO:0007669"/>
    <property type="project" value="InterPro"/>
</dbReference>
<evidence type="ECO:0000256" key="2">
    <source>
        <dbReference type="ARBA" id="ARBA00022481"/>
    </source>
</evidence>
<dbReference type="GO" id="GO:0015627">
    <property type="term" value="C:type II protein secretion system complex"/>
    <property type="evidence" value="ECO:0007669"/>
    <property type="project" value="InterPro"/>
</dbReference>
<dbReference type="PANTHER" id="PTHR30093">
    <property type="entry name" value="GENERAL SECRETION PATHWAY PROTEIN G"/>
    <property type="match status" value="1"/>
</dbReference>
<evidence type="ECO:0000256" key="4">
    <source>
        <dbReference type="ARBA" id="ARBA00022989"/>
    </source>
</evidence>
<dbReference type="AlphaFoldDB" id="A0A143BK47"/>
<keyword evidence="2" id="KW-0488">Methylation</keyword>
<dbReference type="InterPro" id="IPR000983">
    <property type="entry name" value="Bac_GSPG_pilin"/>
</dbReference>
<evidence type="ECO:0000256" key="5">
    <source>
        <dbReference type="ARBA" id="ARBA00023136"/>
    </source>
</evidence>
<organism evidence="7 8">
    <name type="scientific">Gemmatimonas phototrophica</name>
    <dbReference type="NCBI Taxonomy" id="1379270"/>
    <lineage>
        <taxon>Bacteria</taxon>
        <taxon>Pseudomonadati</taxon>
        <taxon>Gemmatimonadota</taxon>
        <taxon>Gemmatimonadia</taxon>
        <taxon>Gemmatimonadales</taxon>
        <taxon>Gemmatimonadaceae</taxon>
        <taxon>Gemmatimonas</taxon>
    </lineage>
</organism>
<dbReference type="eggNOG" id="COG4968">
    <property type="taxonomic scope" value="Bacteria"/>
</dbReference>
<reference evidence="7 8" key="1">
    <citation type="journal article" date="2014" name="Proc. Natl. Acad. Sci. U.S.A.">
        <title>Functional type 2 photosynthetic reaction centers found in the rare bacterial phylum Gemmatimonadetes.</title>
        <authorList>
            <person name="Zeng Y."/>
            <person name="Feng F."/>
            <person name="Medova H."/>
            <person name="Dean J."/>
            <person name="Koblizek M."/>
        </authorList>
    </citation>
    <scope>NUCLEOTIDE SEQUENCE [LARGE SCALE GENOMIC DNA]</scope>
    <source>
        <strain evidence="7 8">AP64</strain>
    </source>
</reference>
<evidence type="ECO:0000256" key="6">
    <source>
        <dbReference type="SAM" id="Phobius"/>
    </source>
</evidence>
<dbReference type="Gene3D" id="3.30.700.10">
    <property type="entry name" value="Glycoprotein, Type 4 Pilin"/>
    <property type="match status" value="1"/>
</dbReference>
<dbReference type="SUPFAM" id="SSF54523">
    <property type="entry name" value="Pili subunits"/>
    <property type="match status" value="1"/>
</dbReference>
<keyword evidence="5 6" id="KW-0472">Membrane</keyword>
<evidence type="ECO:0008006" key="9">
    <source>
        <dbReference type="Google" id="ProtNLM"/>
    </source>
</evidence>
<accession>A0A143BK47</accession>
<dbReference type="STRING" id="1379270.GEMMAAP_12805"/>
<dbReference type="Proteomes" id="UP000076404">
    <property type="component" value="Chromosome"/>
</dbReference>
<dbReference type="InterPro" id="IPR045584">
    <property type="entry name" value="Pilin-like"/>
</dbReference>
<name>A0A143BK47_9BACT</name>
<dbReference type="Pfam" id="PF07963">
    <property type="entry name" value="N_methyl"/>
    <property type="match status" value="1"/>
</dbReference>
<reference evidence="7 8" key="2">
    <citation type="journal article" date="2016" name="Environ. Microbiol. Rep.">
        <title>Metagenomic evidence for the presence of phototrophic Gemmatimonadetes bacteria in diverse environments.</title>
        <authorList>
            <person name="Zeng Y."/>
            <person name="Baumbach J."/>
            <person name="Barbosa E.G."/>
            <person name="Azevedo V."/>
            <person name="Zhang C."/>
            <person name="Koblizek M."/>
        </authorList>
    </citation>
    <scope>NUCLEOTIDE SEQUENCE [LARGE SCALE GENOMIC DNA]</scope>
    <source>
        <strain evidence="7 8">AP64</strain>
    </source>
</reference>
<dbReference type="PRINTS" id="PR00813">
    <property type="entry name" value="BCTERIALGSPG"/>
</dbReference>
<protein>
    <recommendedName>
        <fullName evidence="9">Pilin</fullName>
    </recommendedName>
</protein>
<evidence type="ECO:0000256" key="1">
    <source>
        <dbReference type="ARBA" id="ARBA00004167"/>
    </source>
</evidence>
<evidence type="ECO:0000313" key="8">
    <source>
        <dbReference type="Proteomes" id="UP000076404"/>
    </source>
</evidence>
<gene>
    <name evidence="7" type="ORF">GEMMAAP_12805</name>
</gene>
<keyword evidence="3 6" id="KW-0812">Transmembrane</keyword>
<dbReference type="GO" id="GO:0016020">
    <property type="term" value="C:membrane"/>
    <property type="evidence" value="ECO:0007669"/>
    <property type="project" value="UniProtKB-SubCell"/>
</dbReference>
<dbReference type="NCBIfam" id="TIGR02532">
    <property type="entry name" value="IV_pilin_GFxxxE"/>
    <property type="match status" value="1"/>
</dbReference>
<evidence type="ECO:0000313" key="7">
    <source>
        <dbReference type="EMBL" id="AMW05447.1"/>
    </source>
</evidence>